<dbReference type="Proteomes" id="UP000054408">
    <property type="component" value="Unassembled WGS sequence"/>
</dbReference>
<sequence length="1346" mass="139144">MVLDLVWDGDSPRDHDALSPLLVVGDGSADDDDDELTGFASRGRSSRSRRCHPTRCLSSRRGKGIACAGAAVLLLIIYLILVAVQLASLARLDASVSGQVRADQCSDPDAIPFALALTLDSPSWFTASLDATRVDIRAASSGTVLASVALPHTTIRYGRHTAPLASKLAFNHQALQHAADLASVLARRAFNASYAAAHTPPSLILDAKLTIRAPALLSIPISHTLHQAVVLQPPPPPPLSPSGAATQPPPPPMITLTGAELGESTFSAHFKLHAPATIQLTVLTPPLDVVVAAGGADGTGGPDDAPQLVAVHASPTRWGETASLRGPAPLQLDLEVARTPSAATALSQLLADVLQPSTHRAYAPALALIGANPGTDAPCLLQTLLNRLHLDLPQSSAFAPERDWLSPLINGSALDPSVADGTTHNAPLAGKILDVLMATTDGSTVVVQALVNASAVTGSSLDVGIIGMPSFEASLYLTPGVDLPPTVVADLPGGLAAPLGTLRLSAVATNELIRVSAAVTIDSMPLLQALVLPALPLWEVDDVPQHLFTNPLFALREFADSPDGRPLYGLGARLVPSASPQASIWSRLATELRLEGLAPSATWFAELPPPPPGAPPLFEIASTVATIDGPLLSGTATCRLAIPHVLDGVVVRAALPQMDAAVVATSDESLAPSLAPALHGRSDADVVVLSTGPVSVHGAVDVVSSTMAASALSQWMGGGIVPVFARVAHSAPGHLPSVFHALLSGIRWRYTLGSASSLYELRKVYVAPITDIAIVTLKPQLWLGLEWLHLSLTVPGVTDLPVWLVDADAEVAQIAWSAFTVASDAVNTMDIYAFASNVPLLGEAVASLDLEVVVRPPPTTAADSFITALLAGVRVDPVQSGSGDGLASLVDDIVFAGADPASPASSFVVTSGLVLSNNVVEMTVPPVALRVVASGASGGARGTLLTLASAPIAIQTGQDKVSLIGRVAPTRNATLLRELGSEVLKLGNGEAAAGLTAEVQFGVDALGAESSNLLARILSGASFKMYWNASAVSGGSSGLGRNVSFEVVASDVDFVQARMRVPVALPAALPDVELGLPSMAFRYSGASVGSVSLSTNVLRGGGRTTFVEMEGVVSAEASRVALEGLINKATAGKDDVALDVDVVLAPGTQAPAAAAFTAHYPFVFPARASLAGASAVDGMNSVVQCTELVDLDFGYFAILEGKCEFTARVAIYIHNPSPLRVTVSSLAFDVWYDNPHGVCLGSMCIYSPASNLFLTHVDDPSSASSPAELPTELVPGAVAVTEMVLAPSSVEMCLRVGNEYERNDHQFHIHVTNGVGVVHVENMVLHLAFELPDYVVRNAPSPPCTA</sequence>
<evidence type="ECO:0000256" key="2">
    <source>
        <dbReference type="SAM" id="Phobius"/>
    </source>
</evidence>
<evidence type="ECO:0000313" key="3">
    <source>
        <dbReference type="EMBL" id="KNC48182.1"/>
    </source>
</evidence>
<gene>
    <name evidence="3" type="ORF">AMSG_04411</name>
</gene>
<keyword evidence="2" id="KW-0812">Transmembrane</keyword>
<keyword evidence="2" id="KW-1133">Transmembrane helix</keyword>
<feature type="region of interest" description="Disordered" evidence="1">
    <location>
        <begin position="231"/>
        <end position="250"/>
    </location>
</feature>
<name>A0A0L0D730_THETB</name>
<proteinExistence type="predicted"/>
<protein>
    <recommendedName>
        <fullName evidence="5">Transmembrane protein</fullName>
    </recommendedName>
</protein>
<feature type="transmembrane region" description="Helical" evidence="2">
    <location>
        <begin position="65"/>
        <end position="87"/>
    </location>
</feature>
<evidence type="ECO:0000256" key="1">
    <source>
        <dbReference type="SAM" id="MobiDB-lite"/>
    </source>
</evidence>
<organism evidence="3 4">
    <name type="scientific">Thecamonas trahens ATCC 50062</name>
    <dbReference type="NCBI Taxonomy" id="461836"/>
    <lineage>
        <taxon>Eukaryota</taxon>
        <taxon>Apusozoa</taxon>
        <taxon>Apusomonadida</taxon>
        <taxon>Apusomonadidae</taxon>
        <taxon>Thecamonas</taxon>
    </lineage>
</organism>
<evidence type="ECO:0000313" key="4">
    <source>
        <dbReference type="Proteomes" id="UP000054408"/>
    </source>
</evidence>
<reference evidence="3 4" key="1">
    <citation type="submission" date="2010-05" db="EMBL/GenBank/DDBJ databases">
        <title>The Genome Sequence of Thecamonas trahens ATCC 50062.</title>
        <authorList>
            <consortium name="The Broad Institute Genome Sequencing Platform"/>
            <person name="Russ C."/>
            <person name="Cuomo C."/>
            <person name="Shea T."/>
            <person name="Young S.K."/>
            <person name="Zeng Q."/>
            <person name="Koehrsen M."/>
            <person name="Haas B."/>
            <person name="Borodovsky M."/>
            <person name="Guigo R."/>
            <person name="Alvarado L."/>
            <person name="Berlin A."/>
            <person name="Bochicchio J."/>
            <person name="Borenstein D."/>
            <person name="Chapman S."/>
            <person name="Chen Z."/>
            <person name="Freedman E."/>
            <person name="Gellesch M."/>
            <person name="Goldberg J."/>
            <person name="Griggs A."/>
            <person name="Gujja S."/>
            <person name="Heilman E."/>
            <person name="Heiman D."/>
            <person name="Hepburn T."/>
            <person name="Howarth C."/>
            <person name="Jen D."/>
            <person name="Larson L."/>
            <person name="Mehta T."/>
            <person name="Park D."/>
            <person name="Pearson M."/>
            <person name="Roberts A."/>
            <person name="Saif S."/>
            <person name="Shenoy N."/>
            <person name="Sisk P."/>
            <person name="Stolte C."/>
            <person name="Sykes S."/>
            <person name="Thomson T."/>
            <person name="Walk T."/>
            <person name="White J."/>
            <person name="Yandava C."/>
            <person name="Burger G."/>
            <person name="Gray M.W."/>
            <person name="Holland P.W.H."/>
            <person name="King N."/>
            <person name="Lang F.B.F."/>
            <person name="Roger A.J."/>
            <person name="Ruiz-Trillo I."/>
            <person name="Lander E."/>
            <person name="Nusbaum C."/>
        </authorList>
    </citation>
    <scope>NUCLEOTIDE SEQUENCE [LARGE SCALE GENOMIC DNA]</scope>
    <source>
        <strain evidence="3 4">ATCC 50062</strain>
    </source>
</reference>
<dbReference type="GeneID" id="25563954"/>
<evidence type="ECO:0008006" key="5">
    <source>
        <dbReference type="Google" id="ProtNLM"/>
    </source>
</evidence>
<dbReference type="RefSeq" id="XP_013758751.1">
    <property type="nucleotide sequence ID" value="XM_013903297.1"/>
</dbReference>
<keyword evidence="4" id="KW-1185">Reference proteome</keyword>
<keyword evidence="2" id="KW-0472">Membrane</keyword>
<accession>A0A0L0D730</accession>
<dbReference type="EMBL" id="GL349450">
    <property type="protein sequence ID" value="KNC48182.1"/>
    <property type="molecule type" value="Genomic_DNA"/>
</dbReference>